<reference evidence="1" key="1">
    <citation type="journal article" date="2021" name="Proc. Natl. Acad. Sci. U.S.A.">
        <title>A Catalog of Tens of Thousands of Viruses from Human Metagenomes Reveals Hidden Associations with Chronic Diseases.</title>
        <authorList>
            <person name="Tisza M.J."/>
            <person name="Buck C.B."/>
        </authorList>
    </citation>
    <scope>NUCLEOTIDE SEQUENCE</scope>
    <source>
        <strain evidence="1">Ct5co22</strain>
    </source>
</reference>
<evidence type="ECO:0000313" key="1">
    <source>
        <dbReference type="EMBL" id="DAE22631.1"/>
    </source>
</evidence>
<evidence type="ECO:0008006" key="2">
    <source>
        <dbReference type="Google" id="ProtNLM"/>
    </source>
</evidence>
<proteinExistence type="predicted"/>
<accession>A0A8S5QTK8</accession>
<dbReference type="EMBL" id="BK015735">
    <property type="protein sequence ID" value="DAE22631.1"/>
    <property type="molecule type" value="Genomic_DNA"/>
</dbReference>
<name>A0A8S5QTK8_9CAUD</name>
<organism evidence="1">
    <name type="scientific">Siphoviridae sp. ct5co22</name>
    <dbReference type="NCBI Taxonomy" id="2826294"/>
    <lineage>
        <taxon>Viruses</taxon>
        <taxon>Duplodnaviria</taxon>
        <taxon>Heunggongvirae</taxon>
        <taxon>Uroviricota</taxon>
        <taxon>Caudoviricetes</taxon>
    </lineage>
</organism>
<protein>
    <recommendedName>
        <fullName evidence="2">XkdX family protein</fullName>
    </recommendedName>
</protein>
<sequence length="42" mass="4892">MSVYELAKKYYPRLWDKSRLEALLAAGRLTQEEYDSLVSPAE</sequence>